<sequence length="184" mass="20364">MSPGSNTESYPAFAHIGLRENPGKTLNQVISVSPDVPEFCPAGVLSHSSKSTDMSLSHLSTLKFHRPGSGSNPQSWALKASAIPTRQSGRLSHMELTYGCETCTLTLREEQRLRVSENKVLKKIFGAKRDGITGERRQLHKAELHTLYSSPNIIRNIKSRSLRWAGHVARTPCAFFHLISNAMI</sequence>
<reference evidence="1 2" key="1">
    <citation type="journal article" date="2022" name="Allergy">
        <title>Genome assembly and annotation of Periplaneta americana reveal a comprehensive cockroach allergen profile.</title>
        <authorList>
            <person name="Wang L."/>
            <person name="Xiong Q."/>
            <person name="Saelim N."/>
            <person name="Wang L."/>
            <person name="Nong W."/>
            <person name="Wan A.T."/>
            <person name="Shi M."/>
            <person name="Liu X."/>
            <person name="Cao Q."/>
            <person name="Hui J.H.L."/>
            <person name="Sookrung N."/>
            <person name="Leung T.F."/>
            <person name="Tungtrongchitr A."/>
            <person name="Tsui S.K.W."/>
        </authorList>
    </citation>
    <scope>NUCLEOTIDE SEQUENCE [LARGE SCALE GENOMIC DNA]</scope>
    <source>
        <strain evidence="1">PWHHKU_190912</strain>
    </source>
</reference>
<proteinExistence type="predicted"/>
<keyword evidence="2" id="KW-1185">Reference proteome</keyword>
<dbReference type="EMBL" id="JAJSOF020000003">
    <property type="protein sequence ID" value="KAJ4449105.1"/>
    <property type="molecule type" value="Genomic_DNA"/>
</dbReference>
<evidence type="ECO:0000313" key="2">
    <source>
        <dbReference type="Proteomes" id="UP001148838"/>
    </source>
</evidence>
<organism evidence="1 2">
    <name type="scientific">Periplaneta americana</name>
    <name type="common">American cockroach</name>
    <name type="synonym">Blatta americana</name>
    <dbReference type="NCBI Taxonomy" id="6978"/>
    <lineage>
        <taxon>Eukaryota</taxon>
        <taxon>Metazoa</taxon>
        <taxon>Ecdysozoa</taxon>
        <taxon>Arthropoda</taxon>
        <taxon>Hexapoda</taxon>
        <taxon>Insecta</taxon>
        <taxon>Pterygota</taxon>
        <taxon>Neoptera</taxon>
        <taxon>Polyneoptera</taxon>
        <taxon>Dictyoptera</taxon>
        <taxon>Blattodea</taxon>
        <taxon>Blattoidea</taxon>
        <taxon>Blattidae</taxon>
        <taxon>Blattinae</taxon>
        <taxon>Periplaneta</taxon>
    </lineage>
</organism>
<accession>A0ABQ8TTW2</accession>
<dbReference type="Proteomes" id="UP001148838">
    <property type="component" value="Unassembled WGS sequence"/>
</dbReference>
<protein>
    <submittedName>
        <fullName evidence="1">Uncharacterized protein</fullName>
    </submittedName>
</protein>
<name>A0ABQ8TTW2_PERAM</name>
<evidence type="ECO:0000313" key="1">
    <source>
        <dbReference type="EMBL" id="KAJ4449105.1"/>
    </source>
</evidence>
<gene>
    <name evidence="1" type="ORF">ANN_00500</name>
</gene>
<comment type="caution">
    <text evidence="1">The sequence shown here is derived from an EMBL/GenBank/DDBJ whole genome shotgun (WGS) entry which is preliminary data.</text>
</comment>